<dbReference type="Pfam" id="PF01408">
    <property type="entry name" value="GFO_IDH_MocA"/>
    <property type="match status" value="1"/>
</dbReference>
<proteinExistence type="predicted"/>
<dbReference type="InterPro" id="IPR051450">
    <property type="entry name" value="Gfo/Idh/MocA_Oxidoreductases"/>
</dbReference>
<dbReference type="Proteomes" id="UP000017396">
    <property type="component" value="Chromosome"/>
</dbReference>
<dbReference type="STRING" id="1183438.GKIL_0479"/>
<organism evidence="3 4">
    <name type="scientific">Gloeobacter kilaueensis (strain ATCC BAA-2537 / CCAP 1431/1 / ULC 316 / JS1)</name>
    <dbReference type="NCBI Taxonomy" id="1183438"/>
    <lineage>
        <taxon>Bacteria</taxon>
        <taxon>Bacillati</taxon>
        <taxon>Cyanobacteriota</taxon>
        <taxon>Cyanophyceae</taxon>
        <taxon>Gloeobacterales</taxon>
        <taxon>Gloeobacteraceae</taxon>
        <taxon>Gloeobacter</taxon>
    </lineage>
</organism>
<protein>
    <submittedName>
        <fullName evidence="3">Oxidoreductase</fullName>
    </submittedName>
</protein>
<evidence type="ECO:0000313" key="3">
    <source>
        <dbReference type="EMBL" id="AGY56725.1"/>
    </source>
</evidence>
<dbReference type="GO" id="GO:0000166">
    <property type="term" value="F:nucleotide binding"/>
    <property type="evidence" value="ECO:0007669"/>
    <property type="project" value="InterPro"/>
</dbReference>
<evidence type="ECO:0000313" key="4">
    <source>
        <dbReference type="Proteomes" id="UP000017396"/>
    </source>
</evidence>
<dbReference type="Gene3D" id="3.30.360.10">
    <property type="entry name" value="Dihydrodipicolinate Reductase, domain 2"/>
    <property type="match status" value="1"/>
</dbReference>
<gene>
    <name evidence="3" type="ORF">GKIL_0479</name>
</gene>
<dbReference type="InterPro" id="IPR000683">
    <property type="entry name" value="Gfo/Idh/MocA-like_OxRdtase_N"/>
</dbReference>
<dbReference type="PANTHER" id="PTHR43377">
    <property type="entry name" value="BILIVERDIN REDUCTASE A"/>
    <property type="match status" value="1"/>
</dbReference>
<evidence type="ECO:0000259" key="2">
    <source>
        <dbReference type="Pfam" id="PF22725"/>
    </source>
</evidence>
<dbReference type="HOGENOM" id="CLU_023194_10_2_3"/>
<dbReference type="PANTHER" id="PTHR43377:SF6">
    <property type="entry name" value="GFO_IDH_MOCA-LIKE OXIDOREDUCTASE N-TERMINAL DOMAIN-CONTAINING PROTEIN"/>
    <property type="match status" value="1"/>
</dbReference>
<accession>U5QGD1</accession>
<dbReference type="eggNOG" id="COG0673">
    <property type="taxonomic scope" value="Bacteria"/>
</dbReference>
<dbReference type="Gene3D" id="3.40.50.720">
    <property type="entry name" value="NAD(P)-binding Rossmann-like Domain"/>
    <property type="match status" value="1"/>
</dbReference>
<dbReference type="InterPro" id="IPR036291">
    <property type="entry name" value="NAD(P)-bd_dom_sf"/>
</dbReference>
<dbReference type="OrthoDB" id="9815825at2"/>
<feature type="domain" description="GFO/IDH/MocA-like oxidoreductase" evidence="2">
    <location>
        <begin position="132"/>
        <end position="239"/>
    </location>
</feature>
<feature type="domain" description="Gfo/Idh/MocA-like oxidoreductase N-terminal" evidence="1">
    <location>
        <begin position="5"/>
        <end position="123"/>
    </location>
</feature>
<dbReference type="RefSeq" id="WP_023171752.1">
    <property type="nucleotide sequence ID" value="NC_022600.1"/>
</dbReference>
<name>U5QGD1_GLOK1</name>
<reference evidence="3 4" key="1">
    <citation type="journal article" date="2013" name="PLoS ONE">
        <title>Cultivation and Complete Genome Sequencing of Gloeobacter kilaueensis sp. nov., from a Lava Cave in Kilauea Caldera, Hawai'i.</title>
        <authorList>
            <person name="Saw J.H."/>
            <person name="Schatz M."/>
            <person name="Brown M.V."/>
            <person name="Kunkel D.D."/>
            <person name="Foster J.S."/>
            <person name="Shick H."/>
            <person name="Christensen S."/>
            <person name="Hou S."/>
            <person name="Wan X."/>
            <person name="Donachie S.P."/>
        </authorList>
    </citation>
    <scope>NUCLEOTIDE SEQUENCE [LARGE SCALE GENOMIC DNA]</scope>
    <source>
        <strain evidence="4">JS</strain>
    </source>
</reference>
<keyword evidence="4" id="KW-1185">Reference proteome</keyword>
<evidence type="ECO:0000259" key="1">
    <source>
        <dbReference type="Pfam" id="PF01408"/>
    </source>
</evidence>
<dbReference type="SUPFAM" id="SSF55347">
    <property type="entry name" value="Glyceraldehyde-3-phosphate dehydrogenase-like, C-terminal domain"/>
    <property type="match status" value="1"/>
</dbReference>
<dbReference type="KEGG" id="glj:GKIL_0479"/>
<dbReference type="SUPFAM" id="SSF51735">
    <property type="entry name" value="NAD(P)-binding Rossmann-fold domains"/>
    <property type="match status" value="1"/>
</dbReference>
<dbReference type="EMBL" id="CP003587">
    <property type="protein sequence ID" value="AGY56725.1"/>
    <property type="molecule type" value="Genomic_DNA"/>
</dbReference>
<dbReference type="AlphaFoldDB" id="U5QGD1"/>
<sequence length="352" mass="38944">MQTIDVAVVGAGNWGFNHVRTFGQLPGCRLRAVSDLSAKNLDKVRRQFPEVFVSEDYEQVLDLADLQAVVVATTAATHYPIARAALERGRHVLVEKPMTLDMDEAQALIELARSKNRVLMVGHILLFHPVVTALKRAIEAGTLGKIHYIYSQRVNLGQVRTDENSLWSLAPHDISVMLYLLGQYPESVSATGQAFISQAVQDVVFFSLKFPEGQLGHGHASWLDPSKIRQFTIVGSRKMAVFDDMQPVEKLRLYDKGVDIAESYDSWGGALSLRQGDITIPAIQMSEPLRNEALHFLECVREGKPPLTDGINGLEVLSLLQAAQRSLEAGGSAVPTVLPERVRELKLASYHR</sequence>
<dbReference type="InterPro" id="IPR055170">
    <property type="entry name" value="GFO_IDH_MocA-like_dom"/>
</dbReference>
<dbReference type="Pfam" id="PF22725">
    <property type="entry name" value="GFO_IDH_MocA_C3"/>
    <property type="match status" value="1"/>
</dbReference>